<evidence type="ECO:0000256" key="2">
    <source>
        <dbReference type="ARBA" id="ARBA00023172"/>
    </source>
</evidence>
<reference evidence="5 6" key="1">
    <citation type="submission" date="2019-10" db="EMBL/GenBank/DDBJ databases">
        <title>Glycomyces albidus sp. nov., a novel actinomycete isolated from rhizosphere soil of wheat (Triticum aestivum L.).</title>
        <authorList>
            <person name="Qian L."/>
        </authorList>
    </citation>
    <scope>NUCLEOTIDE SEQUENCE [LARGE SCALE GENOMIC DNA]</scope>
    <source>
        <strain evidence="5 6">NEAU-7082</strain>
    </source>
</reference>
<evidence type="ECO:0000259" key="4">
    <source>
        <dbReference type="PROSITE" id="PS51736"/>
    </source>
</evidence>
<dbReference type="PANTHER" id="PTHR30461">
    <property type="entry name" value="DNA-INVERTASE FROM LAMBDOID PROPHAGE"/>
    <property type="match status" value="1"/>
</dbReference>
<protein>
    <recommendedName>
        <fullName evidence="4">Resolvase/invertase-type recombinase catalytic domain-containing protein</fullName>
    </recommendedName>
</protein>
<dbReference type="InterPro" id="IPR036162">
    <property type="entry name" value="Resolvase-like_N_sf"/>
</dbReference>
<keyword evidence="6" id="KW-1185">Reference proteome</keyword>
<dbReference type="AlphaFoldDB" id="A0A6L5GEH8"/>
<evidence type="ECO:0000256" key="3">
    <source>
        <dbReference type="SAM" id="MobiDB-lite"/>
    </source>
</evidence>
<dbReference type="GO" id="GO:0000150">
    <property type="term" value="F:DNA strand exchange activity"/>
    <property type="evidence" value="ECO:0007669"/>
    <property type="project" value="InterPro"/>
</dbReference>
<dbReference type="Pfam" id="PF00239">
    <property type="entry name" value="Resolvase"/>
    <property type="match status" value="1"/>
</dbReference>
<gene>
    <name evidence="5" type="ORF">GFD30_19945</name>
</gene>
<organism evidence="5 6">
    <name type="scientific">Glycomyces albidus</name>
    <dbReference type="NCBI Taxonomy" id="2656774"/>
    <lineage>
        <taxon>Bacteria</taxon>
        <taxon>Bacillati</taxon>
        <taxon>Actinomycetota</taxon>
        <taxon>Actinomycetes</taxon>
        <taxon>Glycomycetales</taxon>
        <taxon>Glycomycetaceae</taxon>
        <taxon>Glycomyces</taxon>
    </lineage>
</organism>
<feature type="region of interest" description="Disordered" evidence="3">
    <location>
        <begin position="462"/>
        <end position="482"/>
    </location>
</feature>
<sequence>MRTFTESKRRVVGVLRLSVETKESTSVEKQKEIITAWALIHDADIVGWAVDEGVNGATSPFERDGLGEWLTDEKAQEYDILVSWKIDRFGRETREFLQLVDWLHSRKKDIAITDINIDTTTPGGKMIITILAAYAEWERSMIADRVRTTPRHLRSQGRVSSGKGYWWTTKVRRDNGWFLENMPERVEFMRERLIDPRLDGKSLNNIGRTTGLNPSRIAVLLRPETLMGWKVYTPEGEKRGQYRVARDAEGEPVKYTDPIITEHEYHKLKAMAGQKDLVTGSTTERLMLRSMVKCGSCQRAYVKNKSTRRGVTSTGYQHAQHECGLGRPHITAKSLNQLVADVFLDAVGPKPVVQKVFVAGNDVADDLSRVNRNIEYLREEYDLGLYDGDREGYLQRLKRFTDRKKTLESTPARRDSWELQPTGETYADWWATASDEDRNQALKDLDLQVLVFMQDEQPDIKGMPLTGDTLKTVPVPPPSKANKSYRRRWAVVSWRKPEETCSNPWDDLGPEKIKVIINEGRPVTNTLSDPQTNRRSRTAVGPAQEGGA</sequence>
<dbReference type="CDD" id="cd00338">
    <property type="entry name" value="Ser_Recombinase"/>
    <property type="match status" value="1"/>
</dbReference>
<dbReference type="SMART" id="SM00857">
    <property type="entry name" value="Resolvase"/>
    <property type="match status" value="1"/>
</dbReference>
<dbReference type="Proteomes" id="UP000477750">
    <property type="component" value="Unassembled WGS sequence"/>
</dbReference>
<dbReference type="Gene3D" id="3.40.50.1390">
    <property type="entry name" value="Resolvase, N-terminal catalytic domain"/>
    <property type="match status" value="1"/>
</dbReference>
<feature type="domain" description="Resolvase/invertase-type recombinase catalytic" evidence="4">
    <location>
        <begin position="10"/>
        <end position="157"/>
    </location>
</feature>
<dbReference type="InterPro" id="IPR006119">
    <property type="entry name" value="Resolv_N"/>
</dbReference>
<dbReference type="InterPro" id="IPR038109">
    <property type="entry name" value="DNA_bind_recomb_sf"/>
</dbReference>
<dbReference type="PANTHER" id="PTHR30461:SF2">
    <property type="entry name" value="SERINE RECOMBINASE PINE-RELATED"/>
    <property type="match status" value="1"/>
</dbReference>
<accession>A0A6L5GEH8</accession>
<name>A0A6L5GEH8_9ACTN</name>
<dbReference type="EMBL" id="WIAO01000029">
    <property type="protein sequence ID" value="MQM27823.1"/>
    <property type="molecule type" value="Genomic_DNA"/>
</dbReference>
<keyword evidence="1" id="KW-0238">DNA-binding</keyword>
<evidence type="ECO:0000256" key="1">
    <source>
        <dbReference type="ARBA" id="ARBA00023125"/>
    </source>
</evidence>
<dbReference type="SUPFAM" id="SSF53041">
    <property type="entry name" value="Resolvase-like"/>
    <property type="match status" value="1"/>
</dbReference>
<dbReference type="RefSeq" id="WP_153026941.1">
    <property type="nucleotide sequence ID" value="NZ_WIAO01000029.1"/>
</dbReference>
<proteinExistence type="predicted"/>
<dbReference type="InterPro" id="IPR050639">
    <property type="entry name" value="SSR_resolvase"/>
</dbReference>
<keyword evidence="2" id="KW-0233">DNA recombination</keyword>
<dbReference type="PROSITE" id="PS51736">
    <property type="entry name" value="RECOMBINASES_3"/>
    <property type="match status" value="1"/>
</dbReference>
<evidence type="ECO:0000313" key="5">
    <source>
        <dbReference type="EMBL" id="MQM27823.1"/>
    </source>
</evidence>
<dbReference type="GO" id="GO:0003677">
    <property type="term" value="F:DNA binding"/>
    <property type="evidence" value="ECO:0007669"/>
    <property type="project" value="UniProtKB-KW"/>
</dbReference>
<feature type="region of interest" description="Disordered" evidence="3">
    <location>
        <begin position="519"/>
        <end position="548"/>
    </location>
</feature>
<dbReference type="Gene3D" id="3.90.1750.20">
    <property type="entry name" value="Putative Large Serine Recombinase, Chain B, Domain 2"/>
    <property type="match status" value="1"/>
</dbReference>
<evidence type="ECO:0000313" key="6">
    <source>
        <dbReference type="Proteomes" id="UP000477750"/>
    </source>
</evidence>
<feature type="compositionally biased region" description="Polar residues" evidence="3">
    <location>
        <begin position="523"/>
        <end position="533"/>
    </location>
</feature>
<comment type="caution">
    <text evidence="5">The sequence shown here is derived from an EMBL/GenBank/DDBJ whole genome shotgun (WGS) entry which is preliminary data.</text>
</comment>